<gene>
    <name evidence="2" type="ORF">CJ671_06885</name>
</gene>
<organism evidence="2 3">
    <name type="scientific">Aliarcobacter cryaerophilus</name>
    <dbReference type="NCBI Taxonomy" id="28198"/>
    <lineage>
        <taxon>Bacteria</taxon>
        <taxon>Pseudomonadati</taxon>
        <taxon>Campylobacterota</taxon>
        <taxon>Epsilonproteobacteria</taxon>
        <taxon>Campylobacterales</taxon>
        <taxon>Arcobacteraceae</taxon>
        <taxon>Aliarcobacter</taxon>
    </lineage>
</organism>
<feature type="domain" description="MaoC-like" evidence="1">
    <location>
        <begin position="12"/>
        <end position="113"/>
    </location>
</feature>
<dbReference type="RefSeq" id="WP_105911974.1">
    <property type="nucleotide sequence ID" value="NZ_NXGH01000017.1"/>
</dbReference>
<dbReference type="GO" id="GO:0019171">
    <property type="term" value="F:(3R)-hydroxyacyl-[acyl-carrier-protein] dehydratase activity"/>
    <property type="evidence" value="ECO:0007669"/>
    <property type="project" value="TreeGrafter"/>
</dbReference>
<name>A0A2S9SSS9_9BACT</name>
<dbReference type="CDD" id="cd03449">
    <property type="entry name" value="R_hydratase"/>
    <property type="match status" value="1"/>
</dbReference>
<evidence type="ECO:0000313" key="3">
    <source>
        <dbReference type="Proteomes" id="UP000238649"/>
    </source>
</evidence>
<dbReference type="Gene3D" id="3.10.129.10">
    <property type="entry name" value="Hotdog Thioesterase"/>
    <property type="match status" value="1"/>
</dbReference>
<dbReference type="Proteomes" id="UP000238649">
    <property type="component" value="Unassembled WGS sequence"/>
</dbReference>
<sequence>MNNYIFSEIDIGLEHSFEKTVTSTMMDKFLEISGDNNPLHVDSKYAKEKGFEDRVVYGLLSSSFYSTLVGVYLPGKYCILQGLEIQFSKPVFINDKLKIVGKISYINEVYKQIEIKAFITNQHNTKVSKATIKVGLIDE</sequence>
<dbReference type="Pfam" id="PF01575">
    <property type="entry name" value="MaoC_dehydratas"/>
    <property type="match status" value="1"/>
</dbReference>
<evidence type="ECO:0000313" key="2">
    <source>
        <dbReference type="EMBL" id="PRM89631.1"/>
    </source>
</evidence>
<dbReference type="OrthoDB" id="9800237at2"/>
<evidence type="ECO:0000259" key="1">
    <source>
        <dbReference type="Pfam" id="PF01575"/>
    </source>
</evidence>
<protein>
    <submittedName>
        <fullName evidence="2">Dehydratase</fullName>
    </submittedName>
</protein>
<dbReference type="PANTHER" id="PTHR43437:SF3">
    <property type="entry name" value="HYDROXYACYL-THIOESTER DEHYDRATASE TYPE 2, MITOCHONDRIAL"/>
    <property type="match status" value="1"/>
</dbReference>
<dbReference type="InterPro" id="IPR050965">
    <property type="entry name" value="UPF0336/Enoyl-CoA_hydratase"/>
</dbReference>
<dbReference type="AlphaFoldDB" id="A0A2S9SSS9"/>
<dbReference type="GO" id="GO:0006633">
    <property type="term" value="P:fatty acid biosynthetic process"/>
    <property type="evidence" value="ECO:0007669"/>
    <property type="project" value="TreeGrafter"/>
</dbReference>
<comment type="caution">
    <text evidence="2">The sequence shown here is derived from an EMBL/GenBank/DDBJ whole genome shotgun (WGS) entry which is preliminary data.</text>
</comment>
<proteinExistence type="predicted"/>
<dbReference type="EMBL" id="NXGH01000017">
    <property type="protein sequence ID" value="PRM89631.1"/>
    <property type="molecule type" value="Genomic_DNA"/>
</dbReference>
<dbReference type="InterPro" id="IPR029069">
    <property type="entry name" value="HotDog_dom_sf"/>
</dbReference>
<reference evidence="2 3" key="1">
    <citation type="submission" date="2017-09" db="EMBL/GenBank/DDBJ databases">
        <title>Reassesment of A. cryaerophilus.</title>
        <authorList>
            <person name="Perez-Cataluna A."/>
            <person name="Collado L."/>
            <person name="Salgado O."/>
            <person name="Lefinanco V."/>
            <person name="Figueras M.J."/>
        </authorList>
    </citation>
    <scope>NUCLEOTIDE SEQUENCE [LARGE SCALE GENOMIC DNA]</scope>
    <source>
        <strain evidence="2 3">LMG 9871</strain>
    </source>
</reference>
<dbReference type="SUPFAM" id="SSF54637">
    <property type="entry name" value="Thioesterase/thiol ester dehydrase-isomerase"/>
    <property type="match status" value="1"/>
</dbReference>
<accession>A0A2S9SSS9</accession>
<dbReference type="PANTHER" id="PTHR43437">
    <property type="entry name" value="HYDROXYACYL-THIOESTER DEHYDRATASE TYPE 2, MITOCHONDRIAL-RELATED"/>
    <property type="match status" value="1"/>
</dbReference>
<dbReference type="InterPro" id="IPR002539">
    <property type="entry name" value="MaoC-like_dom"/>
</dbReference>